<dbReference type="GO" id="GO:0047590">
    <property type="term" value="F:5-dehydro-2-deoxygluconokinase activity"/>
    <property type="evidence" value="ECO:0007669"/>
    <property type="project" value="UniProtKB-EC"/>
</dbReference>
<evidence type="ECO:0000256" key="5">
    <source>
        <dbReference type="ARBA" id="ARBA00022840"/>
    </source>
</evidence>
<keyword evidence="4" id="KW-0418">Kinase</keyword>
<dbReference type="CDD" id="cd01166">
    <property type="entry name" value="KdgK"/>
    <property type="match status" value="1"/>
</dbReference>
<dbReference type="InterPro" id="IPR029056">
    <property type="entry name" value="Ribokinase-like"/>
</dbReference>
<keyword evidence="8" id="KW-1185">Reference proteome</keyword>
<proteinExistence type="inferred from homology"/>
<dbReference type="EC" id="2.7.1.92" evidence="7"/>
<sequence length="335" mass="36752">MKYLNVDNNKPIDVICVGRATIDLNPNEMNRTLDKVKSFNMYLGGSPANLSIGLSRLGNKVGFIGKVSGDQFGTFIIDKLKSENVDTSNIAISTGRDKLGLTFTEMKSETESSILMYRNSASDLQLDVSDVNEEYVKQAKIVLISGTSLSSSPSREAVLKTIMLAKKHDVKVIFDVDYREYSWANLDEISIYYSIVAQNSDIIIGSREELELTGHILNQKELSDKEIANYWMKDNGSAEIVVIKHGKKGSSAFDKYGNEFSAPSYPAKVLKSFGGGDAHGSAFITCLLRGYTLEESLHYASAAASINIGSHSSSENLPLFEDVEQAIKSANILNK</sequence>
<dbReference type="InterPro" id="IPR050306">
    <property type="entry name" value="PfkB_Carbo_kinase"/>
</dbReference>
<dbReference type="Gene3D" id="3.40.1190.20">
    <property type="match status" value="1"/>
</dbReference>
<name>A0ABX2SXM7_9BACL</name>
<evidence type="ECO:0000256" key="1">
    <source>
        <dbReference type="ARBA" id="ARBA00010688"/>
    </source>
</evidence>
<evidence type="ECO:0000313" key="7">
    <source>
        <dbReference type="EMBL" id="NYS47016.1"/>
    </source>
</evidence>
<keyword evidence="5" id="KW-0067">ATP-binding</keyword>
<dbReference type="PANTHER" id="PTHR43085">
    <property type="entry name" value="HEXOKINASE FAMILY MEMBER"/>
    <property type="match status" value="1"/>
</dbReference>
<dbReference type="SUPFAM" id="SSF53613">
    <property type="entry name" value="Ribokinase-like"/>
    <property type="match status" value="1"/>
</dbReference>
<evidence type="ECO:0000259" key="6">
    <source>
        <dbReference type="Pfam" id="PF00294"/>
    </source>
</evidence>
<protein>
    <submittedName>
        <fullName evidence="7">5-dehydro-2-deoxygluconokinase</fullName>
        <ecNumber evidence="7">2.7.1.92</ecNumber>
    </submittedName>
</protein>
<comment type="caution">
    <text evidence="7">The sequence shown here is derived from an EMBL/GenBank/DDBJ whole genome shotgun (WGS) entry which is preliminary data.</text>
</comment>
<reference evidence="7 8" key="1">
    <citation type="submission" date="2020-07" db="EMBL/GenBank/DDBJ databases">
        <title>MOT database genomes.</title>
        <authorList>
            <person name="Joseph S."/>
            <person name="Aduse-Opoku J."/>
            <person name="Hashim A."/>
            <person name="Wade W."/>
            <person name="Curtis M."/>
        </authorList>
    </citation>
    <scope>NUCLEOTIDE SEQUENCE [LARGE SCALE GENOMIC DNA]</scope>
    <source>
        <strain evidence="7 8">CIP 106318</strain>
    </source>
</reference>
<dbReference type="PANTHER" id="PTHR43085:SF49">
    <property type="entry name" value="5-DEHYDRO-2-DEOXYGLUCONOKINASE"/>
    <property type="match status" value="1"/>
</dbReference>
<dbReference type="Pfam" id="PF00294">
    <property type="entry name" value="PfkB"/>
    <property type="match status" value="1"/>
</dbReference>
<evidence type="ECO:0000256" key="2">
    <source>
        <dbReference type="ARBA" id="ARBA00022679"/>
    </source>
</evidence>
<dbReference type="NCBIfam" id="TIGR04382">
    <property type="entry name" value="myo_inos_iolC_N"/>
    <property type="match status" value="1"/>
</dbReference>
<dbReference type="EMBL" id="JACBYF010000003">
    <property type="protein sequence ID" value="NYS47016.1"/>
    <property type="molecule type" value="Genomic_DNA"/>
</dbReference>
<accession>A0ABX2SXM7</accession>
<keyword evidence="3" id="KW-0547">Nucleotide-binding</keyword>
<organism evidence="7 8">
    <name type="scientific">Gemelliphila palaticanis</name>
    <dbReference type="NCBI Taxonomy" id="81950"/>
    <lineage>
        <taxon>Bacteria</taxon>
        <taxon>Bacillati</taxon>
        <taxon>Bacillota</taxon>
        <taxon>Bacilli</taxon>
        <taxon>Bacillales</taxon>
        <taxon>Gemellaceae</taxon>
        <taxon>Gemelliphila</taxon>
    </lineage>
</organism>
<keyword evidence="2 7" id="KW-0808">Transferase</keyword>
<evidence type="ECO:0000256" key="3">
    <source>
        <dbReference type="ARBA" id="ARBA00022741"/>
    </source>
</evidence>
<dbReference type="InterPro" id="IPR011611">
    <property type="entry name" value="PfkB_dom"/>
</dbReference>
<dbReference type="Gene3D" id="2.20.150.10">
    <property type="entry name" value="putative 5-dehydro-2- deoxygluconokinase"/>
    <property type="match status" value="1"/>
</dbReference>
<dbReference type="InterPro" id="IPR002173">
    <property type="entry name" value="Carboh/pur_kinase_PfkB_CS"/>
</dbReference>
<dbReference type="Proteomes" id="UP000531840">
    <property type="component" value="Unassembled WGS sequence"/>
</dbReference>
<feature type="domain" description="Carbohydrate kinase PfkB" evidence="6">
    <location>
        <begin position="13"/>
        <end position="318"/>
    </location>
</feature>
<evidence type="ECO:0000313" key="8">
    <source>
        <dbReference type="Proteomes" id="UP000531840"/>
    </source>
</evidence>
<dbReference type="InterPro" id="IPR023314">
    <property type="entry name" value="Myo_inos_IolC-like_sf"/>
</dbReference>
<evidence type="ECO:0000256" key="4">
    <source>
        <dbReference type="ARBA" id="ARBA00022777"/>
    </source>
</evidence>
<dbReference type="PROSITE" id="PS00584">
    <property type="entry name" value="PFKB_KINASES_2"/>
    <property type="match status" value="1"/>
</dbReference>
<comment type="similarity">
    <text evidence="1">Belongs to the carbohydrate kinase PfkB family.</text>
</comment>
<dbReference type="InterPro" id="IPR030830">
    <property type="entry name" value="Myo_inos_IolC"/>
</dbReference>
<gene>
    <name evidence="7" type="primary">iolC</name>
    <name evidence="7" type="ORF">HZY85_02265</name>
</gene>